<evidence type="ECO:0000313" key="3">
    <source>
        <dbReference type="Proteomes" id="UP000789901"/>
    </source>
</evidence>
<feature type="region of interest" description="Disordered" evidence="1">
    <location>
        <begin position="255"/>
        <end position="303"/>
    </location>
</feature>
<feature type="region of interest" description="Disordered" evidence="1">
    <location>
        <begin position="45"/>
        <end position="77"/>
    </location>
</feature>
<feature type="compositionally biased region" description="Basic and acidic residues" evidence="1">
    <location>
        <begin position="60"/>
        <end position="77"/>
    </location>
</feature>
<protein>
    <submittedName>
        <fullName evidence="2">8163_t:CDS:1</fullName>
    </submittedName>
</protein>
<feature type="compositionally biased region" description="Polar residues" evidence="1">
    <location>
        <begin position="269"/>
        <end position="281"/>
    </location>
</feature>
<dbReference type="Proteomes" id="UP000789901">
    <property type="component" value="Unassembled WGS sequence"/>
</dbReference>
<gene>
    <name evidence="2" type="ORF">GMARGA_LOCUS12416</name>
</gene>
<proteinExistence type="predicted"/>
<organism evidence="2 3">
    <name type="scientific">Gigaspora margarita</name>
    <dbReference type="NCBI Taxonomy" id="4874"/>
    <lineage>
        <taxon>Eukaryota</taxon>
        <taxon>Fungi</taxon>
        <taxon>Fungi incertae sedis</taxon>
        <taxon>Mucoromycota</taxon>
        <taxon>Glomeromycotina</taxon>
        <taxon>Glomeromycetes</taxon>
        <taxon>Diversisporales</taxon>
        <taxon>Gigasporaceae</taxon>
        <taxon>Gigaspora</taxon>
    </lineage>
</organism>
<feature type="compositionally biased region" description="Basic and acidic residues" evidence="1">
    <location>
        <begin position="282"/>
        <end position="297"/>
    </location>
</feature>
<sequence length="331" mass="39059">MFTYFNTRNFNNNISSVLSVSDTHTSSADINTFETFDLGATLSQPEMQNEEYEEEDEEQYKEGYEEGYEKGYEEGYEERYEEGYEERYEEGYEEWYKEWYEERYEEGYGINQSEVDKEDKKDETNNEDSIMEQELENIEPLYPIAVNMVCSCWKELDELLNNHGLENGFTVTITYSDNDKNNRLPRQQTYTCIKGQKYILRKEAHVLDDCDREHHIGDCGFWVNAYHWKTDNQVHISKISREHNHALVKNIGKVKRRKIHKSDKDNDSSENLSTTSLNEALKTQESDIKYESDKDNNSSENLPTMSLNEILKIQESGSKQCRICRQRGHNA</sequence>
<evidence type="ECO:0000313" key="2">
    <source>
        <dbReference type="EMBL" id="CAG8705590.1"/>
    </source>
</evidence>
<name>A0ABN7UZ39_GIGMA</name>
<accession>A0ABN7UZ39</accession>
<dbReference type="EMBL" id="CAJVQB010007568">
    <property type="protein sequence ID" value="CAG8705590.1"/>
    <property type="molecule type" value="Genomic_DNA"/>
</dbReference>
<feature type="compositionally biased region" description="Acidic residues" evidence="1">
    <location>
        <begin position="48"/>
        <end position="59"/>
    </location>
</feature>
<reference evidence="2 3" key="1">
    <citation type="submission" date="2021-06" db="EMBL/GenBank/DDBJ databases">
        <authorList>
            <person name="Kallberg Y."/>
            <person name="Tangrot J."/>
            <person name="Rosling A."/>
        </authorList>
    </citation>
    <scope>NUCLEOTIDE SEQUENCE [LARGE SCALE GENOMIC DNA]</scope>
    <source>
        <strain evidence="2 3">120-4 pot B 10/14</strain>
    </source>
</reference>
<evidence type="ECO:0000256" key="1">
    <source>
        <dbReference type="SAM" id="MobiDB-lite"/>
    </source>
</evidence>
<comment type="caution">
    <text evidence="2">The sequence shown here is derived from an EMBL/GenBank/DDBJ whole genome shotgun (WGS) entry which is preliminary data.</text>
</comment>
<keyword evidence="3" id="KW-1185">Reference proteome</keyword>